<dbReference type="EMBL" id="JACCBB010000001">
    <property type="protein sequence ID" value="NYD22602.1"/>
    <property type="molecule type" value="Genomic_DNA"/>
</dbReference>
<comment type="caution">
    <text evidence="2">The sequence shown here is derived from an EMBL/GenBank/DDBJ whole genome shotgun (WGS) entry which is preliminary data.</text>
</comment>
<dbReference type="PROSITE" id="PS51257">
    <property type="entry name" value="PROKAR_LIPOPROTEIN"/>
    <property type="match status" value="1"/>
</dbReference>
<dbReference type="AlphaFoldDB" id="A0A7Y9DL30"/>
<proteinExistence type="predicted"/>
<evidence type="ECO:0000313" key="2">
    <source>
        <dbReference type="EMBL" id="NYD22602.1"/>
    </source>
</evidence>
<organism evidence="2 3">
    <name type="scientific">Kineococcus aurantiacus</name>
    <dbReference type="NCBI Taxonomy" id="37633"/>
    <lineage>
        <taxon>Bacteria</taxon>
        <taxon>Bacillati</taxon>
        <taxon>Actinomycetota</taxon>
        <taxon>Actinomycetes</taxon>
        <taxon>Kineosporiales</taxon>
        <taxon>Kineosporiaceae</taxon>
        <taxon>Kineococcus</taxon>
    </lineage>
</organism>
<reference evidence="2 3" key="1">
    <citation type="submission" date="2020-07" db="EMBL/GenBank/DDBJ databases">
        <title>Sequencing the genomes of 1000 actinobacteria strains.</title>
        <authorList>
            <person name="Klenk H.-P."/>
        </authorList>
    </citation>
    <scope>NUCLEOTIDE SEQUENCE [LARGE SCALE GENOMIC DNA]</scope>
    <source>
        <strain evidence="2 3">DSM 7487</strain>
    </source>
</reference>
<accession>A0A7Y9DL30</accession>
<sequence length="124" mass="12705">MRRQPARAAGVGLLTAGLCGCASASVATWSLTEAPEPSDTTLSLLVSETACASGQSPEGRIEEPEVDYQREAVVITVRVRAAGMSGHCEGHPGAPYVLELAEPLGTRALLDGGREPAVAVSPPP</sequence>
<keyword evidence="3" id="KW-1185">Reference proteome</keyword>
<feature type="chain" id="PRO_5031291025" description="Lipoprotein" evidence="1">
    <location>
        <begin position="25"/>
        <end position="124"/>
    </location>
</feature>
<protein>
    <recommendedName>
        <fullName evidence="4">Lipoprotein</fullName>
    </recommendedName>
</protein>
<dbReference type="Proteomes" id="UP000521922">
    <property type="component" value="Unassembled WGS sequence"/>
</dbReference>
<dbReference type="RefSeq" id="WP_179751691.1">
    <property type="nucleotide sequence ID" value="NZ_BAAAGN010000034.1"/>
</dbReference>
<evidence type="ECO:0000313" key="3">
    <source>
        <dbReference type="Proteomes" id="UP000521922"/>
    </source>
</evidence>
<evidence type="ECO:0000256" key="1">
    <source>
        <dbReference type="SAM" id="SignalP"/>
    </source>
</evidence>
<evidence type="ECO:0008006" key="4">
    <source>
        <dbReference type="Google" id="ProtNLM"/>
    </source>
</evidence>
<gene>
    <name evidence="2" type="ORF">BJ968_002142</name>
</gene>
<keyword evidence="1" id="KW-0732">Signal</keyword>
<feature type="signal peptide" evidence="1">
    <location>
        <begin position="1"/>
        <end position="24"/>
    </location>
</feature>
<name>A0A7Y9DL30_9ACTN</name>